<keyword evidence="2" id="KW-0732">Signal</keyword>
<dbReference type="InterPro" id="IPR058792">
    <property type="entry name" value="Beta-barrel_RND_2"/>
</dbReference>
<dbReference type="InterPro" id="IPR006143">
    <property type="entry name" value="RND_pump_MFP"/>
</dbReference>
<organism evidence="6 7">
    <name type="scientific">Rheinheimera tilapiae</name>
    <dbReference type="NCBI Taxonomy" id="875043"/>
    <lineage>
        <taxon>Bacteria</taxon>
        <taxon>Pseudomonadati</taxon>
        <taxon>Pseudomonadota</taxon>
        <taxon>Gammaproteobacteria</taxon>
        <taxon>Chromatiales</taxon>
        <taxon>Chromatiaceae</taxon>
        <taxon>Rheinheimera</taxon>
    </lineage>
</organism>
<dbReference type="Pfam" id="PF25954">
    <property type="entry name" value="Beta-barrel_RND_2"/>
    <property type="match status" value="1"/>
</dbReference>
<dbReference type="InterPro" id="IPR058637">
    <property type="entry name" value="YknX-like_C"/>
</dbReference>
<evidence type="ECO:0000256" key="1">
    <source>
        <dbReference type="ARBA" id="ARBA00009477"/>
    </source>
</evidence>
<evidence type="ECO:0000259" key="3">
    <source>
        <dbReference type="Pfam" id="PF25917"/>
    </source>
</evidence>
<gene>
    <name evidence="6" type="ORF">ACFFJP_07160</name>
</gene>
<feature type="domain" description="CusB-like beta-barrel" evidence="4">
    <location>
        <begin position="207"/>
        <end position="275"/>
    </location>
</feature>
<dbReference type="Gene3D" id="2.40.30.170">
    <property type="match status" value="1"/>
</dbReference>
<feature type="domain" description="YknX-like C-terminal permuted SH3-like" evidence="5">
    <location>
        <begin position="283"/>
        <end position="350"/>
    </location>
</feature>
<evidence type="ECO:0000313" key="7">
    <source>
        <dbReference type="Proteomes" id="UP001589813"/>
    </source>
</evidence>
<dbReference type="NCBIfam" id="TIGR01730">
    <property type="entry name" value="RND_mfp"/>
    <property type="match status" value="1"/>
</dbReference>
<comment type="similarity">
    <text evidence="1">Belongs to the membrane fusion protein (MFP) (TC 8.A.1) family.</text>
</comment>
<dbReference type="Pfam" id="PF25917">
    <property type="entry name" value="BSH_RND"/>
    <property type="match status" value="1"/>
</dbReference>
<accession>A0ABV6BB14</accession>
<dbReference type="PROSITE" id="PS51257">
    <property type="entry name" value="PROKAR_LIPOPROTEIN"/>
    <property type="match status" value="1"/>
</dbReference>
<evidence type="ECO:0000256" key="2">
    <source>
        <dbReference type="SAM" id="SignalP"/>
    </source>
</evidence>
<comment type="caution">
    <text evidence="6">The sequence shown here is derived from an EMBL/GenBank/DDBJ whole genome shotgun (WGS) entry which is preliminary data.</text>
</comment>
<proteinExistence type="inferred from homology"/>
<protein>
    <submittedName>
        <fullName evidence="6">Efflux RND transporter periplasmic adaptor subunit</fullName>
    </submittedName>
</protein>
<name>A0ABV6BB14_9GAMM</name>
<dbReference type="Pfam" id="PF25989">
    <property type="entry name" value="YknX_C"/>
    <property type="match status" value="1"/>
</dbReference>
<dbReference type="Gene3D" id="2.40.50.100">
    <property type="match status" value="1"/>
</dbReference>
<dbReference type="PANTHER" id="PTHR30469">
    <property type="entry name" value="MULTIDRUG RESISTANCE PROTEIN MDTA"/>
    <property type="match status" value="1"/>
</dbReference>
<feature type="domain" description="Multidrug resistance protein MdtA-like barrel-sandwich hybrid" evidence="3">
    <location>
        <begin position="71"/>
        <end position="190"/>
    </location>
</feature>
<dbReference type="PANTHER" id="PTHR30469:SF38">
    <property type="entry name" value="HLYD FAMILY SECRETION PROTEIN"/>
    <property type="match status" value="1"/>
</dbReference>
<sequence>MNNISKLSKAVSLVLLTSTLLLSGCESANSSPDTEKKDIVVSIPVEAAKVSRGEISSTYRTTSTLEAKADAEVNSKATGIVQTLLVEEGDHVQAGQVLATLDTERQQLALAKGKADLGQLKSELERVEKMHQRKLVSTDVYDKLKWQVESLDASVRMQELALRDTKIIAPISGVIARRYAKVGQLITEFSSKALFHVVSQQYLEAVINLPEHQLTRAKVGQTAYLNFAGMPQLQAKIIRISPVVDATTGTARVTIGVQNDDLSLKAGMFAQIELQYDTKAAALLVPKRAVLAMDNSSSVFVVKDGKVLRKAVKTGYENDAMIEITDGITEGEEVVTAGQASLKDASTVTVIASNS</sequence>
<feature type="chain" id="PRO_5045690735" evidence="2">
    <location>
        <begin position="29"/>
        <end position="355"/>
    </location>
</feature>
<dbReference type="InterPro" id="IPR058625">
    <property type="entry name" value="MdtA-like_BSH"/>
</dbReference>
<dbReference type="Proteomes" id="UP001589813">
    <property type="component" value="Unassembled WGS sequence"/>
</dbReference>
<dbReference type="Gene3D" id="1.10.287.470">
    <property type="entry name" value="Helix hairpin bin"/>
    <property type="match status" value="1"/>
</dbReference>
<reference evidence="6 7" key="1">
    <citation type="submission" date="2024-09" db="EMBL/GenBank/DDBJ databases">
        <authorList>
            <person name="Sun Q."/>
            <person name="Mori K."/>
        </authorList>
    </citation>
    <scope>NUCLEOTIDE SEQUENCE [LARGE SCALE GENOMIC DNA]</scope>
    <source>
        <strain evidence="6 7">KCTC 23315</strain>
    </source>
</reference>
<evidence type="ECO:0000259" key="5">
    <source>
        <dbReference type="Pfam" id="PF25989"/>
    </source>
</evidence>
<dbReference type="RefSeq" id="WP_377241907.1">
    <property type="nucleotide sequence ID" value="NZ_JBHLXP010000001.1"/>
</dbReference>
<dbReference type="EMBL" id="JBHLXP010000001">
    <property type="protein sequence ID" value="MFC0048065.1"/>
    <property type="molecule type" value="Genomic_DNA"/>
</dbReference>
<evidence type="ECO:0000259" key="4">
    <source>
        <dbReference type="Pfam" id="PF25954"/>
    </source>
</evidence>
<feature type="signal peptide" evidence="2">
    <location>
        <begin position="1"/>
        <end position="28"/>
    </location>
</feature>
<dbReference type="Gene3D" id="2.40.420.20">
    <property type="match status" value="1"/>
</dbReference>
<keyword evidence="7" id="KW-1185">Reference proteome</keyword>
<dbReference type="SUPFAM" id="SSF111369">
    <property type="entry name" value="HlyD-like secretion proteins"/>
    <property type="match status" value="1"/>
</dbReference>
<evidence type="ECO:0000313" key="6">
    <source>
        <dbReference type="EMBL" id="MFC0048065.1"/>
    </source>
</evidence>